<evidence type="ECO:0000259" key="3">
    <source>
        <dbReference type="Pfam" id="PF12850"/>
    </source>
</evidence>
<dbReference type="RefSeq" id="WP_015029925.1">
    <property type="nucleotide sequence ID" value="NC_018748.1"/>
</dbReference>
<comment type="similarity">
    <text evidence="1 2">Belongs to the metallophosphoesterase superfamily. YfcE family.</text>
</comment>
<reference evidence="4 5" key="1">
    <citation type="submission" date="2011-07" db="EMBL/GenBank/DDBJ databases">
        <title>The complete genome of chromosome of Emticicia oligotrophica DSM 17448.</title>
        <authorList>
            <consortium name="US DOE Joint Genome Institute (JGI-PGF)"/>
            <person name="Lucas S."/>
            <person name="Han J."/>
            <person name="Lapidus A."/>
            <person name="Bruce D."/>
            <person name="Goodwin L."/>
            <person name="Pitluck S."/>
            <person name="Peters L."/>
            <person name="Kyrpides N."/>
            <person name="Mavromatis K."/>
            <person name="Ivanova N."/>
            <person name="Ovchinnikova G."/>
            <person name="Teshima H."/>
            <person name="Detter J.C."/>
            <person name="Tapia R."/>
            <person name="Han C."/>
            <person name="Land M."/>
            <person name="Hauser L."/>
            <person name="Markowitz V."/>
            <person name="Cheng J.-F."/>
            <person name="Hugenholtz P."/>
            <person name="Woyke T."/>
            <person name="Wu D."/>
            <person name="Tindall B."/>
            <person name="Pomrenke H."/>
            <person name="Brambilla E."/>
            <person name="Klenk H.-P."/>
            <person name="Eisen J.A."/>
        </authorList>
    </citation>
    <scope>NUCLEOTIDE SEQUENCE [LARGE SCALE GENOMIC DNA]</scope>
    <source>
        <strain evidence="4 5">DSM 17448</strain>
    </source>
</reference>
<dbReference type="InterPro" id="IPR000979">
    <property type="entry name" value="Phosphodiesterase_MJ0936/Vps29"/>
</dbReference>
<gene>
    <name evidence="4" type="ordered locus">Emtol_3098</name>
</gene>
<dbReference type="Gene3D" id="3.60.21.10">
    <property type="match status" value="1"/>
</dbReference>
<name>A0ABN4AS65_EMTOG</name>
<keyword evidence="2" id="KW-0479">Metal-binding</keyword>
<feature type="domain" description="Calcineurin-like phosphoesterase" evidence="3">
    <location>
        <begin position="3"/>
        <end position="147"/>
    </location>
</feature>
<comment type="cofactor">
    <cofactor evidence="2">
        <name>a divalent metal cation</name>
        <dbReference type="ChEBI" id="CHEBI:60240"/>
    </cofactor>
</comment>
<evidence type="ECO:0000256" key="2">
    <source>
        <dbReference type="RuleBase" id="RU362039"/>
    </source>
</evidence>
<evidence type="ECO:0000313" key="4">
    <source>
        <dbReference type="EMBL" id="AFK04231.1"/>
    </source>
</evidence>
<accession>A0ABN4AS65</accession>
<dbReference type="InterPro" id="IPR029052">
    <property type="entry name" value="Metallo-depent_PP-like"/>
</dbReference>
<dbReference type="EMBL" id="CP002961">
    <property type="protein sequence ID" value="AFK04231.1"/>
    <property type="molecule type" value="Genomic_DNA"/>
</dbReference>
<evidence type="ECO:0000313" key="5">
    <source>
        <dbReference type="Proteomes" id="UP000002875"/>
    </source>
</evidence>
<dbReference type="NCBIfam" id="TIGR00040">
    <property type="entry name" value="yfcE"/>
    <property type="match status" value="1"/>
</dbReference>
<protein>
    <recommendedName>
        <fullName evidence="2">Phosphoesterase</fullName>
        <ecNumber evidence="2">3.1.4.-</ecNumber>
    </recommendedName>
</protein>
<dbReference type="EC" id="3.1.4.-" evidence="2"/>
<dbReference type="Pfam" id="PF12850">
    <property type="entry name" value="Metallophos_2"/>
    <property type="match status" value="1"/>
</dbReference>
<dbReference type="Proteomes" id="UP000002875">
    <property type="component" value="Chromosome"/>
</dbReference>
<sequence length="174" mass="19814">MTKIGLISDTHGFLDEAVFEHFKDCDEIWHAGDIGSIEIIEKLERFKPTRFVFGNIDSKEIQWRVPENQHFTLEGLEIWMTHIGGAPPKYNPAVKKQFKVKIPDVFVCGHSHILRAMRDISMNNMIYLNPGAAGKEGFHKMKTLLRFILDSGKMSNLEVIELGFRGTAHSTTKS</sequence>
<proteinExistence type="inferred from homology"/>
<keyword evidence="5" id="KW-1185">Reference proteome</keyword>
<dbReference type="InterPro" id="IPR024654">
    <property type="entry name" value="Calcineurin-like_PHP_lpxH"/>
</dbReference>
<organism evidence="4 5">
    <name type="scientific">Emticicia oligotrophica (strain DSM 17448 / CIP 109782 / MTCC 6937 / GPTSA100-15)</name>
    <dbReference type="NCBI Taxonomy" id="929562"/>
    <lineage>
        <taxon>Bacteria</taxon>
        <taxon>Pseudomonadati</taxon>
        <taxon>Bacteroidota</taxon>
        <taxon>Cytophagia</taxon>
        <taxon>Cytophagales</taxon>
        <taxon>Leadbetterellaceae</taxon>
        <taxon>Emticicia</taxon>
    </lineage>
</organism>
<evidence type="ECO:0000256" key="1">
    <source>
        <dbReference type="ARBA" id="ARBA00008950"/>
    </source>
</evidence>
<dbReference type="SUPFAM" id="SSF56300">
    <property type="entry name" value="Metallo-dependent phosphatases"/>
    <property type="match status" value="1"/>
</dbReference>